<dbReference type="GO" id="GO:0006357">
    <property type="term" value="P:regulation of transcription by RNA polymerase II"/>
    <property type="evidence" value="ECO:0007669"/>
    <property type="project" value="TreeGrafter"/>
</dbReference>
<dbReference type="AlphaFoldDB" id="A0AAQ3R7U0"/>
<dbReference type="PANTHER" id="PTHR38406:SF1">
    <property type="entry name" value="TRANSCRIPTIONAL REPRESSOR OPI1"/>
    <property type="match status" value="1"/>
</dbReference>
<feature type="region of interest" description="Disordered" evidence="1">
    <location>
        <begin position="511"/>
        <end position="542"/>
    </location>
</feature>
<feature type="region of interest" description="Disordered" evidence="1">
    <location>
        <begin position="245"/>
        <end position="316"/>
    </location>
</feature>
<name>A0AAQ3R7U0_9PEZI</name>
<feature type="compositionally biased region" description="Basic and acidic residues" evidence="1">
    <location>
        <begin position="1"/>
        <end position="18"/>
    </location>
</feature>
<proteinExistence type="predicted"/>
<sequence length="542" mass="60195">MERERERPPDYASHEPNDLRLPAVPQHDFSRPPGNDFKLPDLKTVLSGEFQSPPPHNILHRGSPESACTLSRIESTYGRTNGARNGADALMMSPSEASSRTSNDDRAMRSTSVVSMDDPDVRIAAEALSGLGNPDFGRPASKTAFHVPSHASSDGRLVASPTHMEEEPFLELLTQAHPWVGGTIHGSLSAYTTTKHYSPRLVQAGANLVERNITTPIVSTVSTVGRMTGVESGLRWYLGRKTNDLESNGTDAAGSQKRRQVDCDMDMDGGFSPRSGMRRDSQDSRSDVLPLYRASKPPSYREEESPASAERNRQLDAHNRSWSTQVFVMTSGLGVALSDTSRNSLCYCLGSLSRATEHITTVTDALAMVLEQYDEAREHWHQNHALSIEEGERPKTPDNDQAAQRLAALIKKHSDDIWHTLKTVVNHVSDTAGGALPENARHFVRNQLMSLPQRWRVVSDRQDGDSETSRNAHRMIEFAREGLDMIGQVSQVCRATLDSAEVWLQRAGRRRANGEISKHRHDEDEVMGDADDMHYSQYNEKQ</sequence>
<feature type="region of interest" description="Disordered" evidence="1">
    <location>
        <begin position="79"/>
        <end position="109"/>
    </location>
</feature>
<dbReference type="GO" id="GO:0005783">
    <property type="term" value="C:endoplasmic reticulum"/>
    <property type="evidence" value="ECO:0007669"/>
    <property type="project" value="TreeGrafter"/>
</dbReference>
<dbReference type="Pfam" id="PF08618">
    <property type="entry name" value="Opi1"/>
    <property type="match status" value="1"/>
</dbReference>
<dbReference type="GO" id="GO:0005634">
    <property type="term" value="C:nucleus"/>
    <property type="evidence" value="ECO:0007669"/>
    <property type="project" value="TreeGrafter"/>
</dbReference>
<dbReference type="Proteomes" id="UP001303373">
    <property type="component" value="Chromosome 2"/>
</dbReference>
<dbReference type="PANTHER" id="PTHR38406">
    <property type="entry name" value="TRANSCRIPTIONAL REPRESSOR OPI1"/>
    <property type="match status" value="1"/>
</dbReference>
<keyword evidence="3" id="KW-1185">Reference proteome</keyword>
<feature type="region of interest" description="Disordered" evidence="1">
    <location>
        <begin position="1"/>
        <end position="41"/>
    </location>
</feature>
<evidence type="ECO:0000313" key="2">
    <source>
        <dbReference type="EMBL" id="WPG98334.1"/>
    </source>
</evidence>
<dbReference type="GO" id="GO:0003714">
    <property type="term" value="F:transcription corepressor activity"/>
    <property type="evidence" value="ECO:0007669"/>
    <property type="project" value="InterPro"/>
</dbReference>
<reference evidence="2 3" key="1">
    <citation type="submission" date="2023-11" db="EMBL/GenBank/DDBJ databases">
        <title>An acidophilic fungus is an integral part of prey digestion in a carnivorous sundew plant.</title>
        <authorList>
            <person name="Tsai I.J."/>
        </authorList>
    </citation>
    <scope>NUCLEOTIDE SEQUENCE [LARGE SCALE GENOMIC DNA]</scope>
    <source>
        <strain evidence="2">169a</strain>
    </source>
</reference>
<dbReference type="GO" id="GO:0008654">
    <property type="term" value="P:phospholipid biosynthetic process"/>
    <property type="evidence" value="ECO:0007669"/>
    <property type="project" value="TreeGrafter"/>
</dbReference>
<dbReference type="InterPro" id="IPR013927">
    <property type="entry name" value="TF_Opi1_Ccg-8"/>
</dbReference>
<protein>
    <submittedName>
        <fullName evidence="2">Transcription factor Opi1-domain-containing protein</fullName>
    </submittedName>
</protein>
<feature type="compositionally biased region" description="Basic and acidic residues" evidence="1">
    <location>
        <begin position="277"/>
        <end position="286"/>
    </location>
</feature>
<evidence type="ECO:0000313" key="3">
    <source>
        <dbReference type="Proteomes" id="UP001303373"/>
    </source>
</evidence>
<gene>
    <name evidence="2" type="ORF">R9X50_00112300</name>
</gene>
<accession>A0AAQ3R7U0</accession>
<feature type="compositionally biased region" description="Basic and acidic residues" evidence="1">
    <location>
        <begin position="299"/>
        <end position="316"/>
    </location>
</feature>
<dbReference type="EMBL" id="CP138581">
    <property type="protein sequence ID" value="WPG98334.1"/>
    <property type="molecule type" value="Genomic_DNA"/>
</dbReference>
<evidence type="ECO:0000256" key="1">
    <source>
        <dbReference type="SAM" id="MobiDB-lite"/>
    </source>
</evidence>
<dbReference type="GO" id="GO:0030968">
    <property type="term" value="P:endoplasmic reticulum unfolded protein response"/>
    <property type="evidence" value="ECO:0007669"/>
    <property type="project" value="TreeGrafter"/>
</dbReference>
<organism evidence="2 3">
    <name type="scientific">Acrodontium crateriforme</name>
    <dbReference type="NCBI Taxonomy" id="150365"/>
    <lineage>
        <taxon>Eukaryota</taxon>
        <taxon>Fungi</taxon>
        <taxon>Dikarya</taxon>
        <taxon>Ascomycota</taxon>
        <taxon>Pezizomycotina</taxon>
        <taxon>Dothideomycetes</taxon>
        <taxon>Dothideomycetidae</taxon>
        <taxon>Mycosphaerellales</taxon>
        <taxon>Teratosphaeriaceae</taxon>
        <taxon>Acrodontium</taxon>
    </lineage>
</organism>
<feature type="compositionally biased region" description="Basic and acidic residues" evidence="1">
    <location>
        <begin position="512"/>
        <end position="523"/>
    </location>
</feature>